<name>A0A0U1VYM6_9CAUD</name>
<proteinExistence type="predicted"/>
<reference evidence="1 2" key="1">
    <citation type="submission" date="2013-04" db="EMBL/GenBank/DDBJ databases">
        <title>Complete genome sequence of F116-like bacteriophages.</title>
        <authorList>
            <person name="Lammens E.A."/>
            <person name="Lavigne R."/>
        </authorList>
    </citation>
    <scope>NUCLEOTIDE SEQUENCE [LARGE SCALE GENOMIC DNA]</scope>
    <source>
        <strain evidence="1">LKA5</strain>
    </source>
</reference>
<dbReference type="Proteomes" id="UP000225231">
    <property type="component" value="Segment"/>
</dbReference>
<evidence type="ECO:0008006" key="3">
    <source>
        <dbReference type="Google" id="ProtNLM"/>
    </source>
</evidence>
<protein>
    <recommendedName>
        <fullName evidence="3">DUF1654 domain-containing protein</fullName>
    </recommendedName>
</protein>
<dbReference type="Pfam" id="PF07867">
    <property type="entry name" value="DUF1654"/>
    <property type="match status" value="1"/>
</dbReference>
<dbReference type="EMBL" id="KC900378">
    <property type="protein sequence ID" value="AGR46382.1"/>
    <property type="molecule type" value="Genomic_DNA"/>
</dbReference>
<dbReference type="InterPro" id="IPR012449">
    <property type="entry name" value="Phage_F116_Orf28"/>
</dbReference>
<evidence type="ECO:0000313" key="2">
    <source>
        <dbReference type="Proteomes" id="UP000225231"/>
    </source>
</evidence>
<gene>
    <name evidence="1" type="ORF">LKA5_028</name>
</gene>
<accession>A0A0U1VYM6</accession>
<organism evidence="1 2">
    <name type="scientific">Pseudomonas phage LKA5</name>
    <dbReference type="NCBI Taxonomy" id="1327940"/>
    <lineage>
        <taxon>Viruses</taxon>
        <taxon>Duplodnaviria</taxon>
        <taxon>Heunggongvirae</taxon>
        <taxon>Uroviricota</taxon>
        <taxon>Caudoviricetes</taxon>
        <taxon>Hollowayvirus</taxon>
        <taxon>Hollowayvirus LKA5</taxon>
    </lineage>
</organism>
<sequence>MAKQQKKQQVVKPLTAAERLGLRVSEMINSPKAQDLRMVTIHRLDTDSDEAWEGVMGVLAETDGLELIFNDDGTVTLKWEKQEREEEAW</sequence>
<evidence type="ECO:0000313" key="1">
    <source>
        <dbReference type="EMBL" id="AGR46382.1"/>
    </source>
</evidence>
<keyword evidence="2" id="KW-1185">Reference proteome</keyword>